<protein>
    <recommendedName>
        <fullName evidence="6">Late endosomal/lysosomal adaptor and MAPK and MTOR activator 5</fullName>
    </recommendedName>
</protein>
<dbReference type="SUPFAM" id="SSF103196">
    <property type="entry name" value="Roadblock/LC7 domain"/>
    <property type="match status" value="1"/>
</dbReference>
<keyword evidence="8" id="KW-1185">Reference proteome</keyword>
<dbReference type="PANTHER" id="PTHR13342">
    <property type="entry name" value="RAGULATOR COMPLEX PROTEIN LAMTOR5"/>
    <property type="match status" value="1"/>
</dbReference>
<evidence type="ECO:0000313" key="8">
    <source>
        <dbReference type="Proteomes" id="UP000015104"/>
    </source>
</evidence>
<evidence type="ECO:0000256" key="6">
    <source>
        <dbReference type="ARBA" id="ARBA00032692"/>
    </source>
</evidence>
<dbReference type="Pfam" id="PF16672">
    <property type="entry name" value="LAMTOR5"/>
    <property type="match status" value="1"/>
</dbReference>
<dbReference type="OrthoDB" id="76862at2759"/>
<dbReference type="EnsemblMetazoa" id="tetur33g00510.1">
    <property type="protein sequence ID" value="tetur33g00510.1"/>
    <property type="gene ID" value="tetur33g00510"/>
</dbReference>
<evidence type="ECO:0000256" key="1">
    <source>
        <dbReference type="ARBA" id="ARBA00004371"/>
    </source>
</evidence>
<keyword evidence="5" id="KW-0458">Lysosome</keyword>
<dbReference type="GO" id="GO:1904263">
    <property type="term" value="P:positive regulation of TORC1 signaling"/>
    <property type="evidence" value="ECO:0007669"/>
    <property type="project" value="TreeGrafter"/>
</dbReference>
<dbReference type="EMBL" id="CAEY01000944">
    <property type="status" value="NOT_ANNOTATED_CDS"/>
    <property type="molecule type" value="Genomic_DNA"/>
</dbReference>
<dbReference type="GO" id="GO:0071986">
    <property type="term" value="C:Ragulator complex"/>
    <property type="evidence" value="ECO:0007669"/>
    <property type="project" value="InterPro"/>
</dbReference>
<dbReference type="Proteomes" id="UP000015104">
    <property type="component" value="Unassembled WGS sequence"/>
</dbReference>
<proteinExistence type="inferred from homology"/>
<evidence type="ECO:0000256" key="5">
    <source>
        <dbReference type="ARBA" id="ARBA00023228"/>
    </source>
</evidence>
<comment type="subcellular location">
    <subcellularLocation>
        <location evidence="2">Cytoplasm</location>
    </subcellularLocation>
    <subcellularLocation>
        <location evidence="1">Lysosome</location>
    </subcellularLocation>
</comment>
<name>T1L2D3_TETUR</name>
<accession>T1L2D3</accession>
<dbReference type="GO" id="GO:0043066">
    <property type="term" value="P:negative regulation of apoptotic process"/>
    <property type="evidence" value="ECO:0007669"/>
    <property type="project" value="InterPro"/>
</dbReference>
<dbReference type="Gene3D" id="3.30.450.30">
    <property type="entry name" value="Dynein light chain 2a, cytoplasmic"/>
    <property type="match status" value="1"/>
</dbReference>
<dbReference type="GO" id="GO:0005764">
    <property type="term" value="C:lysosome"/>
    <property type="evidence" value="ECO:0007669"/>
    <property type="project" value="UniProtKB-SubCell"/>
</dbReference>
<organism evidence="7 8">
    <name type="scientific">Tetranychus urticae</name>
    <name type="common">Two-spotted spider mite</name>
    <dbReference type="NCBI Taxonomy" id="32264"/>
    <lineage>
        <taxon>Eukaryota</taxon>
        <taxon>Metazoa</taxon>
        <taxon>Ecdysozoa</taxon>
        <taxon>Arthropoda</taxon>
        <taxon>Chelicerata</taxon>
        <taxon>Arachnida</taxon>
        <taxon>Acari</taxon>
        <taxon>Acariformes</taxon>
        <taxon>Trombidiformes</taxon>
        <taxon>Prostigmata</taxon>
        <taxon>Eleutherengona</taxon>
        <taxon>Raphignathae</taxon>
        <taxon>Tetranychoidea</taxon>
        <taxon>Tetranychidae</taxon>
        <taxon>Tetranychus</taxon>
    </lineage>
</organism>
<sequence>MESGLVEISNEVLSRPKVKGFMAIDNKGLCLQSEGINENLSGIFSAIANSAKLLDTEDDPVVELETDKGRILIQGKGNVVTTIYKTK</sequence>
<dbReference type="GO" id="GO:0005085">
    <property type="term" value="F:guanyl-nucleotide exchange factor activity"/>
    <property type="evidence" value="ECO:0007669"/>
    <property type="project" value="TreeGrafter"/>
</dbReference>
<gene>
    <name evidence="7" type="primary">107369643</name>
</gene>
<dbReference type="OMA" id="YMAIDEK"/>
<dbReference type="GO" id="GO:0071230">
    <property type="term" value="P:cellular response to amino acid stimulus"/>
    <property type="evidence" value="ECO:0007669"/>
    <property type="project" value="TreeGrafter"/>
</dbReference>
<dbReference type="HOGENOM" id="CLU_164970_1_0_1"/>
<evidence type="ECO:0000256" key="3">
    <source>
        <dbReference type="ARBA" id="ARBA00007795"/>
    </source>
</evidence>
<reference evidence="7" key="2">
    <citation type="submission" date="2015-06" db="UniProtKB">
        <authorList>
            <consortium name="EnsemblMetazoa"/>
        </authorList>
    </citation>
    <scope>IDENTIFICATION</scope>
</reference>
<evidence type="ECO:0000256" key="2">
    <source>
        <dbReference type="ARBA" id="ARBA00004496"/>
    </source>
</evidence>
<dbReference type="STRING" id="32264.T1L2D3"/>
<dbReference type="AlphaFoldDB" id="T1L2D3"/>
<dbReference type="PANTHER" id="PTHR13342:SF2">
    <property type="entry name" value="RAGULATOR COMPLEX PROTEIN LAMTOR5"/>
    <property type="match status" value="1"/>
</dbReference>
<keyword evidence="4" id="KW-0963">Cytoplasm</keyword>
<evidence type="ECO:0000256" key="4">
    <source>
        <dbReference type="ARBA" id="ARBA00022490"/>
    </source>
</evidence>
<comment type="similarity">
    <text evidence="3">Belongs to the LAMTOR5 family.</text>
</comment>
<dbReference type="InterPro" id="IPR024135">
    <property type="entry name" value="LAMTOR5"/>
</dbReference>
<dbReference type="KEGG" id="tut:107369643"/>
<evidence type="ECO:0000313" key="7">
    <source>
        <dbReference type="EnsemblMetazoa" id="tetur33g00510.1"/>
    </source>
</evidence>
<reference evidence="8" key="1">
    <citation type="submission" date="2011-08" db="EMBL/GenBank/DDBJ databases">
        <authorList>
            <person name="Rombauts S."/>
        </authorList>
    </citation>
    <scope>NUCLEOTIDE SEQUENCE</scope>
    <source>
        <strain evidence="8">London</strain>
    </source>
</reference>